<reference evidence="3" key="1">
    <citation type="journal article" date="2017" name="Plant J.">
        <title>The pomegranate (Punica granatum L.) genome and the genomics of punicalagin biosynthesis.</title>
        <authorList>
            <person name="Qin G."/>
            <person name="Xu C."/>
            <person name="Ming R."/>
            <person name="Tang H."/>
            <person name="Guyot R."/>
            <person name="Kramer E.M."/>
            <person name="Hu Y."/>
            <person name="Yi X."/>
            <person name="Qi Y."/>
            <person name="Xu X."/>
            <person name="Gao Z."/>
            <person name="Pan H."/>
            <person name="Jian J."/>
            <person name="Tian Y."/>
            <person name="Yue Z."/>
            <person name="Xu Y."/>
        </authorList>
    </citation>
    <scope>NUCLEOTIDE SEQUENCE [LARGE SCALE GENOMIC DNA]</scope>
    <source>
        <strain evidence="3">cv. Dabenzi</strain>
    </source>
</reference>
<gene>
    <name evidence="2" type="ORF">CDL15_Pgr002575</name>
</gene>
<feature type="compositionally biased region" description="Polar residues" evidence="1">
    <location>
        <begin position="14"/>
        <end position="23"/>
    </location>
</feature>
<protein>
    <submittedName>
        <fullName evidence="2">Uncharacterized protein</fullName>
    </submittedName>
</protein>
<organism evidence="2 3">
    <name type="scientific">Punica granatum</name>
    <name type="common">Pomegranate</name>
    <dbReference type="NCBI Taxonomy" id="22663"/>
    <lineage>
        <taxon>Eukaryota</taxon>
        <taxon>Viridiplantae</taxon>
        <taxon>Streptophyta</taxon>
        <taxon>Embryophyta</taxon>
        <taxon>Tracheophyta</taxon>
        <taxon>Spermatophyta</taxon>
        <taxon>Magnoliopsida</taxon>
        <taxon>eudicotyledons</taxon>
        <taxon>Gunneridae</taxon>
        <taxon>Pentapetalae</taxon>
        <taxon>rosids</taxon>
        <taxon>malvids</taxon>
        <taxon>Myrtales</taxon>
        <taxon>Lythraceae</taxon>
        <taxon>Punica</taxon>
    </lineage>
</organism>
<feature type="region of interest" description="Disordered" evidence="1">
    <location>
        <begin position="1"/>
        <end position="30"/>
    </location>
</feature>
<name>A0A218WYD2_PUNGR</name>
<evidence type="ECO:0000313" key="3">
    <source>
        <dbReference type="Proteomes" id="UP000197138"/>
    </source>
</evidence>
<comment type="caution">
    <text evidence="2">The sequence shown here is derived from an EMBL/GenBank/DDBJ whole genome shotgun (WGS) entry which is preliminary data.</text>
</comment>
<sequence length="58" mass="6593">MELRQMKFIPHCPENSSRHSQWGKTDGKTLHGFPSNLRGAEMTIFSGNPYPEVLFGET</sequence>
<evidence type="ECO:0000256" key="1">
    <source>
        <dbReference type="SAM" id="MobiDB-lite"/>
    </source>
</evidence>
<dbReference type="AlphaFoldDB" id="A0A218WYD2"/>
<dbReference type="EMBL" id="MTKT01002881">
    <property type="protein sequence ID" value="OWM77052.1"/>
    <property type="molecule type" value="Genomic_DNA"/>
</dbReference>
<accession>A0A218WYD2</accession>
<evidence type="ECO:0000313" key="2">
    <source>
        <dbReference type="EMBL" id="OWM77052.1"/>
    </source>
</evidence>
<proteinExistence type="predicted"/>
<dbReference type="Proteomes" id="UP000197138">
    <property type="component" value="Unassembled WGS sequence"/>
</dbReference>